<accession>A0A942DVT2</accession>
<proteinExistence type="predicted"/>
<sequence>MGSRLEEVEHAVDQNGSEIKASQIEIVGLQNEILNALQSGLMSIAEIQEFRGRLEALERRIGQ</sequence>
<protein>
    <submittedName>
        <fullName evidence="1">Uncharacterized protein</fullName>
    </submittedName>
</protein>
<dbReference type="EMBL" id="JAGWCR010000003">
    <property type="protein sequence ID" value="MBS3648384.1"/>
    <property type="molecule type" value="Genomic_DNA"/>
</dbReference>
<organism evidence="1 2">
    <name type="scientific">Pseudaminobacter soli</name>
    <name type="common">ex Zhang et al. 2022</name>
    <dbReference type="NCBI Taxonomy" id="2831468"/>
    <lineage>
        <taxon>Bacteria</taxon>
        <taxon>Pseudomonadati</taxon>
        <taxon>Pseudomonadota</taxon>
        <taxon>Alphaproteobacteria</taxon>
        <taxon>Hyphomicrobiales</taxon>
        <taxon>Phyllobacteriaceae</taxon>
        <taxon>Pseudaminobacter</taxon>
    </lineage>
</organism>
<gene>
    <name evidence="1" type="ORF">KEU06_07045</name>
</gene>
<dbReference type="AlphaFoldDB" id="A0A942DVT2"/>
<name>A0A942DVT2_9HYPH</name>
<dbReference type="RefSeq" id="WP_188253942.1">
    <property type="nucleotide sequence ID" value="NZ_JABVCF010000003.1"/>
</dbReference>
<comment type="caution">
    <text evidence="1">The sequence shown here is derived from an EMBL/GenBank/DDBJ whole genome shotgun (WGS) entry which is preliminary data.</text>
</comment>
<evidence type="ECO:0000313" key="1">
    <source>
        <dbReference type="EMBL" id="MBS3648384.1"/>
    </source>
</evidence>
<reference evidence="1" key="1">
    <citation type="submission" date="2021-04" db="EMBL/GenBank/DDBJ databases">
        <title>Pseudaminobacter soli sp. nov., isolated from paddy soil contaminated by heavy metals.</title>
        <authorList>
            <person name="Zhang K."/>
        </authorList>
    </citation>
    <scope>NUCLEOTIDE SEQUENCE</scope>
    <source>
        <strain evidence="1">19-2017</strain>
    </source>
</reference>
<dbReference type="Proteomes" id="UP000680348">
    <property type="component" value="Unassembled WGS sequence"/>
</dbReference>
<keyword evidence="2" id="KW-1185">Reference proteome</keyword>
<evidence type="ECO:0000313" key="2">
    <source>
        <dbReference type="Proteomes" id="UP000680348"/>
    </source>
</evidence>